<gene>
    <name evidence="6" type="primary">xerC_2</name>
    <name evidence="5" type="ORF">TK11N_18720</name>
    <name evidence="6" type="ORF">TK2N_18760</name>
</gene>
<dbReference type="EMBL" id="BKBO01000032">
    <property type="protein sequence ID" value="GEQ50020.1"/>
    <property type="molecule type" value="Genomic_DNA"/>
</dbReference>
<accession>A0AAN4UCQ2</accession>
<evidence type="ECO:0000256" key="3">
    <source>
        <dbReference type="ARBA" id="ARBA00023172"/>
    </source>
</evidence>
<sequence>MKNSTLINYYLINQRKRKLFKTTINFKKGILLEFNSYLSSKEDLIIPKKEQYDYLESMWHKNSKSTVYKKTNTISNFLDFYVYRNIIKENPFAYTNIRYHRQPSKDILYEEELLAFLAKIDDDKNLMFPDRYLLNMFIATVARTNEILSLKINNKTNLENKTIYFYSSRDKRFLIGNNYLYEQYYSYYDFRKSKMESFKQNHDFLLITNRGAKVTSHYITKLFREISERYQININPLKLRRSMIAYLINQKMDILYLQVLLGHKNVSSTNYYTQLSFETLREAIYDYLPRGRKKIDE</sequence>
<dbReference type="GO" id="GO:0003677">
    <property type="term" value="F:DNA binding"/>
    <property type="evidence" value="ECO:0007669"/>
    <property type="project" value="UniProtKB-KW"/>
</dbReference>
<dbReference type="PANTHER" id="PTHR30349:SF41">
    <property type="entry name" value="INTEGRASE_RECOMBINASE PROTEIN MJ0367-RELATED"/>
    <property type="match status" value="1"/>
</dbReference>
<dbReference type="KEGG" id="tkr:C7K43_03285"/>
<name>A0AAN4UCQ2_9ENTE</name>
<dbReference type="RefSeq" id="WP_124005546.1">
    <property type="nucleotide sequence ID" value="NZ_BJYN01000017.1"/>
</dbReference>
<keyword evidence="8" id="KW-1185">Reference proteome</keyword>
<dbReference type="GO" id="GO:0006310">
    <property type="term" value="P:DNA recombination"/>
    <property type="evidence" value="ECO:0007669"/>
    <property type="project" value="UniProtKB-KW"/>
</dbReference>
<dbReference type="SUPFAM" id="SSF56349">
    <property type="entry name" value="DNA breaking-rejoining enzymes"/>
    <property type="match status" value="1"/>
</dbReference>
<dbReference type="Pfam" id="PF00589">
    <property type="entry name" value="Phage_integrase"/>
    <property type="match status" value="1"/>
</dbReference>
<dbReference type="InterPro" id="IPR002104">
    <property type="entry name" value="Integrase_catalytic"/>
</dbReference>
<evidence type="ECO:0000313" key="6">
    <source>
        <dbReference type="EMBL" id="GEQ55032.1"/>
    </source>
</evidence>
<keyword evidence="2" id="KW-0238">DNA-binding</keyword>
<dbReference type="EMBL" id="BKBQ01000031">
    <property type="protein sequence ID" value="GEQ55032.1"/>
    <property type="molecule type" value="Genomic_DNA"/>
</dbReference>
<dbReference type="Proteomes" id="UP000886597">
    <property type="component" value="Unassembled WGS sequence"/>
</dbReference>
<dbReference type="PANTHER" id="PTHR30349">
    <property type="entry name" value="PHAGE INTEGRASE-RELATED"/>
    <property type="match status" value="1"/>
</dbReference>
<dbReference type="InterPro" id="IPR013762">
    <property type="entry name" value="Integrase-like_cat_sf"/>
</dbReference>
<organism evidence="6 7">
    <name type="scientific">Tetragenococcus koreensis</name>
    <dbReference type="NCBI Taxonomy" id="290335"/>
    <lineage>
        <taxon>Bacteria</taxon>
        <taxon>Bacillati</taxon>
        <taxon>Bacillota</taxon>
        <taxon>Bacilli</taxon>
        <taxon>Lactobacillales</taxon>
        <taxon>Enterococcaceae</taxon>
        <taxon>Tetragenococcus</taxon>
    </lineage>
</organism>
<evidence type="ECO:0000313" key="5">
    <source>
        <dbReference type="EMBL" id="GEQ50020.1"/>
    </source>
</evidence>
<dbReference type="Gene3D" id="1.10.443.10">
    <property type="entry name" value="Intergrase catalytic core"/>
    <property type="match status" value="1"/>
</dbReference>
<comment type="similarity">
    <text evidence="1">Belongs to the 'phage' integrase family.</text>
</comment>
<evidence type="ECO:0000256" key="2">
    <source>
        <dbReference type="ARBA" id="ARBA00023125"/>
    </source>
</evidence>
<dbReference type="PROSITE" id="PS51898">
    <property type="entry name" value="TYR_RECOMBINASE"/>
    <property type="match status" value="1"/>
</dbReference>
<dbReference type="GO" id="GO:0015074">
    <property type="term" value="P:DNA integration"/>
    <property type="evidence" value="ECO:0007669"/>
    <property type="project" value="InterPro"/>
</dbReference>
<evidence type="ECO:0000313" key="8">
    <source>
        <dbReference type="Proteomes" id="UP000886607"/>
    </source>
</evidence>
<dbReference type="InterPro" id="IPR050090">
    <property type="entry name" value="Tyrosine_recombinase_XerCD"/>
</dbReference>
<keyword evidence="3" id="KW-0233">DNA recombination</keyword>
<reference evidence="6" key="1">
    <citation type="submission" date="2019-08" db="EMBL/GenBank/DDBJ databases">
        <authorList>
            <person name="Ishikawa M."/>
            <person name="Suzuki T."/>
            <person name="Matsutani M."/>
        </authorList>
    </citation>
    <scope>NUCLEOTIDE SEQUENCE</scope>
    <source>
        <strain evidence="6">7C1</strain>
        <strain evidence="5">8C4</strain>
    </source>
</reference>
<proteinExistence type="inferred from homology"/>
<protein>
    <submittedName>
        <fullName evidence="6">Tyrosine recombinase XerC</fullName>
    </submittedName>
</protein>
<dbReference type="InterPro" id="IPR011010">
    <property type="entry name" value="DNA_brk_join_enz"/>
</dbReference>
<comment type="caution">
    <text evidence="6">The sequence shown here is derived from an EMBL/GenBank/DDBJ whole genome shotgun (WGS) entry which is preliminary data.</text>
</comment>
<feature type="domain" description="Tyr recombinase" evidence="4">
    <location>
        <begin position="103"/>
        <end position="285"/>
    </location>
</feature>
<dbReference type="AlphaFoldDB" id="A0AAN4UCQ2"/>
<evidence type="ECO:0000313" key="7">
    <source>
        <dbReference type="Proteomes" id="UP000886597"/>
    </source>
</evidence>
<reference evidence="6" key="2">
    <citation type="journal article" date="2020" name="Int. Dairy J.">
        <title>Lactic acid bacterial diversity in Brie cheese focusing on salt concentration and pH of isolation medium and characterisation of halophilic and alkaliphilic lactic acid bacterial isolates.</title>
        <authorList>
            <person name="Unno R."/>
            <person name="Matsutani M."/>
            <person name="Suzuki T."/>
            <person name="Kodama K."/>
            <person name="Matsushita H."/>
            <person name="Yamasato K."/>
            <person name="Koizumi Y."/>
            <person name="Ishikawa M."/>
        </authorList>
    </citation>
    <scope>NUCLEOTIDE SEQUENCE</scope>
    <source>
        <strain evidence="6">7C1</strain>
        <strain evidence="5">8C4</strain>
    </source>
</reference>
<dbReference type="Proteomes" id="UP000886607">
    <property type="component" value="Unassembled WGS sequence"/>
</dbReference>
<dbReference type="GeneID" id="69984959"/>
<evidence type="ECO:0000256" key="1">
    <source>
        <dbReference type="ARBA" id="ARBA00008857"/>
    </source>
</evidence>
<evidence type="ECO:0000259" key="4">
    <source>
        <dbReference type="PROSITE" id="PS51898"/>
    </source>
</evidence>